<keyword evidence="4" id="KW-0547">Nucleotide-binding</keyword>
<feature type="transmembrane region" description="Helical" evidence="7">
    <location>
        <begin position="103"/>
        <end position="123"/>
    </location>
</feature>
<keyword evidence="5 9" id="KW-0418">Kinase</keyword>
<evidence type="ECO:0000259" key="8">
    <source>
        <dbReference type="PROSITE" id="PS50109"/>
    </source>
</evidence>
<evidence type="ECO:0000256" key="3">
    <source>
        <dbReference type="ARBA" id="ARBA00022679"/>
    </source>
</evidence>
<dbReference type="GO" id="GO:0005524">
    <property type="term" value="F:ATP binding"/>
    <property type="evidence" value="ECO:0007669"/>
    <property type="project" value="UniProtKB-KW"/>
</dbReference>
<keyword evidence="10" id="KW-1185">Reference proteome</keyword>
<dbReference type="RefSeq" id="WP_137275098.1">
    <property type="nucleotide sequence ID" value="NZ_QKNX01000001.1"/>
</dbReference>
<dbReference type="InterPro" id="IPR036890">
    <property type="entry name" value="HATPase_C_sf"/>
</dbReference>
<protein>
    <recommendedName>
        <fullName evidence="2">histidine kinase</fullName>
        <ecNumber evidence="2">2.7.13.3</ecNumber>
    </recommendedName>
</protein>
<evidence type="ECO:0000256" key="5">
    <source>
        <dbReference type="ARBA" id="ARBA00022777"/>
    </source>
</evidence>
<keyword evidence="6" id="KW-0067">ATP-binding</keyword>
<feature type="transmembrane region" description="Helical" evidence="7">
    <location>
        <begin position="69"/>
        <end position="91"/>
    </location>
</feature>
<dbReference type="PROSITE" id="PS50109">
    <property type="entry name" value="HIS_KIN"/>
    <property type="match status" value="1"/>
</dbReference>
<evidence type="ECO:0000256" key="2">
    <source>
        <dbReference type="ARBA" id="ARBA00012438"/>
    </source>
</evidence>
<evidence type="ECO:0000313" key="9">
    <source>
        <dbReference type="EMBL" id="TKR27798.1"/>
    </source>
</evidence>
<evidence type="ECO:0000256" key="7">
    <source>
        <dbReference type="SAM" id="Phobius"/>
    </source>
</evidence>
<sequence length="394" mass="43128">MSNRDSIHRLRSKTTLRAPITEPRSLMFDRQRRTFFVALLVTVGVAFAVAGLTLWFVLIRPQTTALNQAVLGIIVHVLFGYVVMMAGVSIARNKFSIHQCVTAVKWCFGGAAFMGLLAVWRALPELRAGANLLGILNELVLIGSVGAAAGVLVGLNRGQAIRNRELVSQKETREETLVFLLRLLDHDIGNHLFAISNHARSIRPSTFDPSPTPSEAIEERAANIERLLETANVVLESETGDTSFDRVDLSSVIREQANIVRADVPDVDLCVELTDELYVECDRFVGDVFRNLLENAVVHNPSDDLTVTVTGSVVDDAVEVAIEDDGVGIPDDVREDLFDPGVRGDVSPGDGIGLYLVRKFVKSYDGSISMSDRSPNGTRFQLRFPRAAIDNSSS</sequence>
<dbReference type="PANTHER" id="PTHR44936:SF10">
    <property type="entry name" value="SENSOR PROTEIN RSTB"/>
    <property type="match status" value="1"/>
</dbReference>
<dbReference type="GO" id="GO:0004673">
    <property type="term" value="F:protein histidine kinase activity"/>
    <property type="evidence" value="ECO:0007669"/>
    <property type="project" value="UniProtKB-EC"/>
</dbReference>
<dbReference type="SMART" id="SM00387">
    <property type="entry name" value="HATPase_c"/>
    <property type="match status" value="1"/>
</dbReference>
<gene>
    <name evidence="9" type="ORF">DM868_01520</name>
</gene>
<dbReference type="AlphaFoldDB" id="A0A4U5JIB4"/>
<dbReference type="Pfam" id="PF02518">
    <property type="entry name" value="HATPase_c"/>
    <property type="match status" value="1"/>
</dbReference>
<dbReference type="OrthoDB" id="3369at2157"/>
<dbReference type="InterPro" id="IPR050980">
    <property type="entry name" value="2C_sensor_his_kinase"/>
</dbReference>
<evidence type="ECO:0000313" key="10">
    <source>
        <dbReference type="Proteomes" id="UP000308037"/>
    </source>
</evidence>
<keyword evidence="7" id="KW-1133">Transmembrane helix</keyword>
<dbReference type="EC" id="2.7.13.3" evidence="2"/>
<keyword evidence="3" id="KW-0808">Transferase</keyword>
<name>A0A4U5JIB4_9EURY</name>
<feature type="domain" description="Histidine kinase" evidence="8">
    <location>
        <begin position="183"/>
        <end position="388"/>
    </location>
</feature>
<dbReference type="Gene3D" id="3.30.565.10">
    <property type="entry name" value="Histidine kinase-like ATPase, C-terminal domain"/>
    <property type="match status" value="1"/>
</dbReference>
<keyword evidence="7" id="KW-0472">Membrane</keyword>
<comment type="catalytic activity">
    <reaction evidence="1">
        <text>ATP + protein L-histidine = ADP + protein N-phospho-L-histidine.</text>
        <dbReference type="EC" id="2.7.13.3"/>
    </reaction>
</comment>
<dbReference type="CDD" id="cd00075">
    <property type="entry name" value="HATPase"/>
    <property type="match status" value="1"/>
</dbReference>
<evidence type="ECO:0000256" key="4">
    <source>
        <dbReference type="ARBA" id="ARBA00022741"/>
    </source>
</evidence>
<evidence type="ECO:0000256" key="6">
    <source>
        <dbReference type="ARBA" id="ARBA00022840"/>
    </source>
</evidence>
<organism evidence="9 10">
    <name type="scientific">Natronomonas salsuginis</name>
    <dbReference type="NCBI Taxonomy" id="2217661"/>
    <lineage>
        <taxon>Archaea</taxon>
        <taxon>Methanobacteriati</taxon>
        <taxon>Methanobacteriota</taxon>
        <taxon>Stenosarchaea group</taxon>
        <taxon>Halobacteria</taxon>
        <taxon>Halobacteriales</taxon>
        <taxon>Natronomonadaceae</taxon>
        <taxon>Natronomonas</taxon>
    </lineage>
</organism>
<feature type="transmembrane region" description="Helical" evidence="7">
    <location>
        <begin position="34"/>
        <end position="57"/>
    </location>
</feature>
<reference evidence="9 10" key="1">
    <citation type="submission" date="2019-04" db="EMBL/GenBank/DDBJ databases">
        <title>Natronomonas sp. F20-122 a newhaloarchaeon isolated from a saline saltern of Isla Bacuta, Huelva, Spain.</title>
        <authorList>
            <person name="Duran-Viseras A."/>
            <person name="Sanchez-Porro C."/>
            <person name="Ventosa A."/>
        </authorList>
    </citation>
    <scope>NUCLEOTIDE SEQUENCE [LARGE SCALE GENOMIC DNA]</scope>
    <source>
        <strain evidence="9 10">F20-122</strain>
    </source>
</reference>
<comment type="caution">
    <text evidence="9">The sequence shown here is derived from an EMBL/GenBank/DDBJ whole genome shotgun (WGS) entry which is preliminary data.</text>
</comment>
<dbReference type="Proteomes" id="UP000308037">
    <property type="component" value="Unassembled WGS sequence"/>
</dbReference>
<dbReference type="PANTHER" id="PTHR44936">
    <property type="entry name" value="SENSOR PROTEIN CREC"/>
    <property type="match status" value="1"/>
</dbReference>
<feature type="transmembrane region" description="Helical" evidence="7">
    <location>
        <begin position="135"/>
        <end position="155"/>
    </location>
</feature>
<keyword evidence="7" id="KW-0812">Transmembrane</keyword>
<dbReference type="PRINTS" id="PR00344">
    <property type="entry name" value="BCTRLSENSOR"/>
</dbReference>
<dbReference type="SUPFAM" id="SSF55874">
    <property type="entry name" value="ATPase domain of HSP90 chaperone/DNA topoisomerase II/histidine kinase"/>
    <property type="match status" value="1"/>
</dbReference>
<dbReference type="InterPro" id="IPR003594">
    <property type="entry name" value="HATPase_dom"/>
</dbReference>
<dbReference type="InterPro" id="IPR004358">
    <property type="entry name" value="Sig_transdc_His_kin-like_C"/>
</dbReference>
<dbReference type="InterPro" id="IPR005467">
    <property type="entry name" value="His_kinase_dom"/>
</dbReference>
<accession>A0A4U5JIB4</accession>
<dbReference type="EMBL" id="QKNX01000001">
    <property type="protein sequence ID" value="TKR27798.1"/>
    <property type="molecule type" value="Genomic_DNA"/>
</dbReference>
<proteinExistence type="predicted"/>
<evidence type="ECO:0000256" key="1">
    <source>
        <dbReference type="ARBA" id="ARBA00000085"/>
    </source>
</evidence>